<evidence type="ECO:0000313" key="2">
    <source>
        <dbReference type="EMBL" id="RFS84120.1"/>
    </source>
</evidence>
<dbReference type="Proteomes" id="UP000262882">
    <property type="component" value="Unassembled WGS sequence"/>
</dbReference>
<organism evidence="2 3">
    <name type="scientific">Actinomadura spongiicola</name>
    <dbReference type="NCBI Taxonomy" id="2303421"/>
    <lineage>
        <taxon>Bacteria</taxon>
        <taxon>Bacillati</taxon>
        <taxon>Actinomycetota</taxon>
        <taxon>Actinomycetes</taxon>
        <taxon>Streptosporangiales</taxon>
        <taxon>Thermomonosporaceae</taxon>
        <taxon>Actinomadura</taxon>
    </lineage>
</organism>
<name>A0A372GFJ1_9ACTN</name>
<evidence type="ECO:0000313" key="3">
    <source>
        <dbReference type="Proteomes" id="UP000262882"/>
    </source>
</evidence>
<accession>A0A372GFJ1</accession>
<dbReference type="EMBL" id="QVNQ01000005">
    <property type="protein sequence ID" value="RFS84120.1"/>
    <property type="molecule type" value="Genomic_DNA"/>
</dbReference>
<feature type="region of interest" description="Disordered" evidence="1">
    <location>
        <begin position="98"/>
        <end position="120"/>
    </location>
</feature>
<sequence>MSPAQRAALDRARELQRVCRLCDGCETDEYGDPVPLGKGRVCGPCERVRRNYVLHLDSREFARVLREGLRAGTAVLAAVDNPARPQRLVMTGSALRLDVRLPSPNDPPPSGSPAAREKQAQETFASITRRLAGAGLPTDGMLTVICWQDAALIRRNLAGAFHLPQPSGWLAEHTWYSLDVWYGRWYAAPAKGVLDPLRFSHDWGVNPTDVGGDLADRVHALGLALDAMADDHPDTVSPGAPWITRPAAISDLHAQQRSR</sequence>
<comment type="caution">
    <text evidence="2">The sequence shown here is derived from an EMBL/GenBank/DDBJ whole genome shotgun (WGS) entry which is preliminary data.</text>
</comment>
<protein>
    <submittedName>
        <fullName evidence="2">Uncharacterized protein</fullName>
    </submittedName>
</protein>
<keyword evidence="3" id="KW-1185">Reference proteome</keyword>
<dbReference type="AlphaFoldDB" id="A0A372GFJ1"/>
<reference evidence="2 3" key="1">
    <citation type="submission" date="2018-08" db="EMBL/GenBank/DDBJ databases">
        <title>Actinomadura spongicola sp. nov., isolated from marine sponge Leucetta chagosensis.</title>
        <authorList>
            <person name="Li L."/>
            <person name="Lin H.W."/>
        </authorList>
    </citation>
    <scope>NUCLEOTIDE SEQUENCE [LARGE SCALE GENOMIC DNA]</scope>
    <source>
        <strain evidence="2 3">LHW52907</strain>
    </source>
</reference>
<gene>
    <name evidence="2" type="ORF">D0T12_18345</name>
</gene>
<evidence type="ECO:0000256" key="1">
    <source>
        <dbReference type="SAM" id="MobiDB-lite"/>
    </source>
</evidence>
<proteinExistence type="predicted"/>